<accession>A0A8S5SF12</accession>
<dbReference type="EMBL" id="BK032578">
    <property type="protein sequence ID" value="DAF49210.1"/>
    <property type="molecule type" value="Genomic_DNA"/>
</dbReference>
<reference evidence="1" key="1">
    <citation type="journal article" date="2021" name="Proc. Natl. Acad. Sci. U.S.A.">
        <title>A Catalog of Tens of Thousands of Viruses from Human Metagenomes Reveals Hidden Associations with Chronic Diseases.</title>
        <authorList>
            <person name="Tisza M.J."/>
            <person name="Buck C.B."/>
        </authorList>
    </citation>
    <scope>NUCLEOTIDE SEQUENCE</scope>
    <source>
        <strain evidence="1">CtrNG92</strain>
    </source>
</reference>
<sequence length="128" mass="14690">MTEQEYNRNIKRIERAIKRDQMIYGLGMCPHCKGRPVEPGRTRCAVCAEKENARSKKKRIRQKEARIAGMPESEARDMAVALIGLAKAIEEYRKLPYEREVTVGQLRRAADMLIQAEKRKEAAQCTKA</sequence>
<keyword evidence="1" id="KW-0575">Peroxidase</keyword>
<proteinExistence type="predicted"/>
<dbReference type="GO" id="GO:0004601">
    <property type="term" value="F:peroxidase activity"/>
    <property type="evidence" value="ECO:0007669"/>
    <property type="project" value="UniProtKB-KW"/>
</dbReference>
<name>A0A8S5SF12_9CAUD</name>
<evidence type="ECO:0000313" key="1">
    <source>
        <dbReference type="EMBL" id="DAF49210.1"/>
    </source>
</evidence>
<keyword evidence="1" id="KW-0560">Oxidoreductase</keyword>
<protein>
    <submittedName>
        <fullName evidence="1">Rubrerythrin heme iron peroxidase</fullName>
    </submittedName>
</protein>
<organism evidence="1">
    <name type="scientific">Caudovirales sp. ctrNG92</name>
    <dbReference type="NCBI Taxonomy" id="2827638"/>
    <lineage>
        <taxon>Viruses</taxon>
        <taxon>Duplodnaviria</taxon>
        <taxon>Heunggongvirae</taxon>
        <taxon>Uroviricota</taxon>
        <taxon>Caudoviricetes</taxon>
    </lineage>
</organism>